<comment type="caution">
    <text evidence="6">The sequence shown here is derived from an EMBL/GenBank/DDBJ whole genome shotgun (WGS) entry which is preliminary data.</text>
</comment>
<dbReference type="GO" id="GO:0003677">
    <property type="term" value="F:DNA binding"/>
    <property type="evidence" value="ECO:0007669"/>
    <property type="project" value="UniProtKB-KW"/>
</dbReference>
<dbReference type="EMBL" id="JAEEGA010000016">
    <property type="protein sequence ID" value="MBP1043387.1"/>
    <property type="molecule type" value="Genomic_DNA"/>
</dbReference>
<comment type="similarity">
    <text evidence="1">Belongs to the LysR transcriptional regulatory family.</text>
</comment>
<dbReference type="Proteomes" id="UP000674938">
    <property type="component" value="Unassembled WGS sequence"/>
</dbReference>
<dbReference type="InterPro" id="IPR000847">
    <property type="entry name" value="LysR_HTH_N"/>
</dbReference>
<dbReference type="PRINTS" id="PR00039">
    <property type="entry name" value="HTHLYSR"/>
</dbReference>
<evidence type="ECO:0000256" key="4">
    <source>
        <dbReference type="ARBA" id="ARBA00023163"/>
    </source>
</evidence>
<protein>
    <submittedName>
        <fullName evidence="6">LysR family transcriptional regulator</fullName>
    </submittedName>
</protein>
<dbReference type="Gene3D" id="1.10.10.10">
    <property type="entry name" value="Winged helix-like DNA-binding domain superfamily/Winged helix DNA-binding domain"/>
    <property type="match status" value="1"/>
</dbReference>
<dbReference type="PANTHER" id="PTHR30346">
    <property type="entry name" value="TRANSCRIPTIONAL DUAL REGULATOR HCAR-RELATED"/>
    <property type="match status" value="1"/>
</dbReference>
<gene>
    <name evidence="6" type="ORF">I6N95_20400</name>
</gene>
<dbReference type="GO" id="GO:0003700">
    <property type="term" value="F:DNA-binding transcription factor activity"/>
    <property type="evidence" value="ECO:0007669"/>
    <property type="project" value="InterPro"/>
</dbReference>
<sequence length="296" mass="33974">MDLRLLNYFVVLCEELNYGRAAKRLFITQPTLSQQMKSLEENLNCQLITKEHHKLSLTAEGEVLKIQAYKLLRAANETKLLLAKTQVIEDQKITIYSSGCHFFTESLAEYAQGYPAVSVKIDECSSKNVVRNVMEERADFGLVYLPLISNTGDLAVEELFEDQFFITVNKDHPLGNYHRLSLKALESERLILVKPSLAVREMVGEVAVQKNLNLRPNYEFPNYVPCLDLVRQNVGVTILPLSFAKFHSLDKLQLIEIEERIPKATLAFLYRKEKVFAPHQLAFINQIKARFRLLNN</sequence>
<dbReference type="AlphaFoldDB" id="A0A940P8P1"/>
<dbReference type="PROSITE" id="PS50931">
    <property type="entry name" value="HTH_LYSR"/>
    <property type="match status" value="1"/>
</dbReference>
<dbReference type="Gene3D" id="3.40.190.290">
    <property type="match status" value="1"/>
</dbReference>
<dbReference type="RefSeq" id="WP_209531200.1">
    <property type="nucleotide sequence ID" value="NZ_JAEEGA010000016.1"/>
</dbReference>
<dbReference type="Pfam" id="PF03466">
    <property type="entry name" value="LysR_substrate"/>
    <property type="match status" value="1"/>
</dbReference>
<evidence type="ECO:0000256" key="2">
    <source>
        <dbReference type="ARBA" id="ARBA00023015"/>
    </source>
</evidence>
<dbReference type="PANTHER" id="PTHR30346:SF28">
    <property type="entry name" value="HTH-TYPE TRANSCRIPTIONAL REGULATOR CYNR"/>
    <property type="match status" value="1"/>
</dbReference>
<evidence type="ECO:0000259" key="5">
    <source>
        <dbReference type="PROSITE" id="PS50931"/>
    </source>
</evidence>
<dbReference type="SUPFAM" id="SSF46785">
    <property type="entry name" value="Winged helix' DNA-binding domain"/>
    <property type="match status" value="1"/>
</dbReference>
<dbReference type="SUPFAM" id="SSF53850">
    <property type="entry name" value="Periplasmic binding protein-like II"/>
    <property type="match status" value="1"/>
</dbReference>
<dbReference type="InterPro" id="IPR005119">
    <property type="entry name" value="LysR_subst-bd"/>
</dbReference>
<evidence type="ECO:0000256" key="1">
    <source>
        <dbReference type="ARBA" id="ARBA00009437"/>
    </source>
</evidence>
<evidence type="ECO:0000313" key="7">
    <source>
        <dbReference type="Proteomes" id="UP000674938"/>
    </source>
</evidence>
<proteinExistence type="inferred from homology"/>
<dbReference type="FunFam" id="1.10.10.10:FF:000001">
    <property type="entry name" value="LysR family transcriptional regulator"/>
    <property type="match status" value="1"/>
</dbReference>
<keyword evidence="4" id="KW-0804">Transcription</keyword>
<accession>A0A940P8P1</accession>
<dbReference type="InterPro" id="IPR036390">
    <property type="entry name" value="WH_DNA-bd_sf"/>
</dbReference>
<keyword evidence="7" id="KW-1185">Reference proteome</keyword>
<evidence type="ECO:0000313" key="6">
    <source>
        <dbReference type="EMBL" id="MBP1043387.1"/>
    </source>
</evidence>
<keyword evidence="2" id="KW-0805">Transcription regulation</keyword>
<dbReference type="CDD" id="cd05466">
    <property type="entry name" value="PBP2_LTTR_substrate"/>
    <property type="match status" value="1"/>
</dbReference>
<name>A0A940P8P1_9ENTE</name>
<keyword evidence="3" id="KW-0238">DNA-binding</keyword>
<reference evidence="6" key="1">
    <citation type="submission" date="2020-12" db="EMBL/GenBank/DDBJ databases">
        <title>Vagococcus allomyrinae sp. nov. and Enterococcus lavae sp. nov., isolated from the larvae of Allomyrina dichotoma.</title>
        <authorList>
            <person name="Lee S.D."/>
        </authorList>
    </citation>
    <scope>NUCLEOTIDE SEQUENCE</scope>
    <source>
        <strain evidence="6">BWB3-3</strain>
    </source>
</reference>
<dbReference type="GO" id="GO:0032993">
    <property type="term" value="C:protein-DNA complex"/>
    <property type="evidence" value="ECO:0007669"/>
    <property type="project" value="TreeGrafter"/>
</dbReference>
<organism evidence="6 7">
    <name type="scientific">Vagococcus allomyrinae</name>
    <dbReference type="NCBI Taxonomy" id="2794353"/>
    <lineage>
        <taxon>Bacteria</taxon>
        <taxon>Bacillati</taxon>
        <taxon>Bacillota</taxon>
        <taxon>Bacilli</taxon>
        <taxon>Lactobacillales</taxon>
        <taxon>Enterococcaceae</taxon>
        <taxon>Vagococcus</taxon>
    </lineage>
</organism>
<dbReference type="InterPro" id="IPR036388">
    <property type="entry name" value="WH-like_DNA-bd_sf"/>
</dbReference>
<dbReference type="Pfam" id="PF00126">
    <property type="entry name" value="HTH_1"/>
    <property type="match status" value="1"/>
</dbReference>
<feature type="domain" description="HTH lysR-type" evidence="5">
    <location>
        <begin position="1"/>
        <end position="58"/>
    </location>
</feature>
<evidence type="ECO:0000256" key="3">
    <source>
        <dbReference type="ARBA" id="ARBA00023125"/>
    </source>
</evidence>